<evidence type="ECO:0000256" key="5">
    <source>
        <dbReference type="SAM" id="Coils"/>
    </source>
</evidence>
<evidence type="ECO:0000256" key="2">
    <source>
        <dbReference type="ARBA" id="ARBA00023015"/>
    </source>
</evidence>
<dbReference type="PROSITE" id="PS50931">
    <property type="entry name" value="HTH_LYSR"/>
    <property type="match status" value="1"/>
</dbReference>
<keyword evidence="5" id="KW-0175">Coiled coil</keyword>
<reference evidence="7 8" key="1">
    <citation type="submission" date="2019-05" db="EMBL/GenBank/DDBJ databases">
        <title>Marinobacter panjinensis sp. nov., a moderately halophilic bacterium isolated from sea tidal flat environment.</title>
        <authorList>
            <person name="Yang W."/>
            <person name="An M."/>
            <person name="He W."/>
            <person name="Luo X."/>
            <person name="Zhu L."/>
            <person name="Chen G."/>
            <person name="Zhang Y."/>
            <person name="Wang Y."/>
        </authorList>
    </citation>
    <scope>NUCLEOTIDE SEQUENCE [LARGE SCALE GENOMIC DNA]</scope>
    <source>
        <strain evidence="7 8">PJ-16</strain>
    </source>
</reference>
<keyword evidence="2" id="KW-0805">Transcription regulation</keyword>
<gene>
    <name evidence="7" type="ORF">FDP08_06985</name>
</gene>
<evidence type="ECO:0000256" key="1">
    <source>
        <dbReference type="ARBA" id="ARBA00009437"/>
    </source>
</evidence>
<comment type="caution">
    <text evidence="7">The sequence shown here is derived from an EMBL/GenBank/DDBJ whole genome shotgun (WGS) entry which is preliminary data.</text>
</comment>
<dbReference type="AlphaFoldDB" id="A0A4U6R2L3"/>
<dbReference type="GO" id="GO:0003700">
    <property type="term" value="F:DNA-binding transcription factor activity"/>
    <property type="evidence" value="ECO:0007669"/>
    <property type="project" value="InterPro"/>
</dbReference>
<evidence type="ECO:0000259" key="6">
    <source>
        <dbReference type="PROSITE" id="PS50931"/>
    </source>
</evidence>
<dbReference type="GO" id="GO:0043565">
    <property type="term" value="F:sequence-specific DNA binding"/>
    <property type="evidence" value="ECO:0007669"/>
    <property type="project" value="TreeGrafter"/>
</dbReference>
<dbReference type="RefSeq" id="WP_137435269.1">
    <property type="nucleotide sequence ID" value="NZ_JANRHC010000001.1"/>
</dbReference>
<dbReference type="OrthoDB" id="570111at2"/>
<dbReference type="InterPro" id="IPR005119">
    <property type="entry name" value="LysR_subst-bd"/>
</dbReference>
<keyword evidence="8" id="KW-1185">Reference proteome</keyword>
<dbReference type="PANTHER" id="PTHR30537">
    <property type="entry name" value="HTH-TYPE TRANSCRIPTIONAL REGULATOR"/>
    <property type="match status" value="1"/>
</dbReference>
<keyword evidence="4" id="KW-0804">Transcription</keyword>
<accession>A0A4U6R2L3</accession>
<dbReference type="Proteomes" id="UP000308488">
    <property type="component" value="Unassembled WGS sequence"/>
</dbReference>
<evidence type="ECO:0000256" key="3">
    <source>
        <dbReference type="ARBA" id="ARBA00023125"/>
    </source>
</evidence>
<dbReference type="SUPFAM" id="SSF53850">
    <property type="entry name" value="Periplasmic binding protein-like II"/>
    <property type="match status" value="1"/>
</dbReference>
<dbReference type="EMBL" id="SZYH01000001">
    <property type="protein sequence ID" value="TKV67857.1"/>
    <property type="molecule type" value="Genomic_DNA"/>
</dbReference>
<dbReference type="SUPFAM" id="SSF46785">
    <property type="entry name" value="Winged helix' DNA-binding domain"/>
    <property type="match status" value="1"/>
</dbReference>
<dbReference type="InterPro" id="IPR036388">
    <property type="entry name" value="WH-like_DNA-bd_sf"/>
</dbReference>
<feature type="coiled-coil region" evidence="5">
    <location>
        <begin position="61"/>
        <end position="88"/>
    </location>
</feature>
<sequence>MDWDYLRYIHALAIGGTLAKAGDILGVHQTTVLRRLDQMEEQLGVQFFERNRDGLQLTPVGETAFRAAERLNGDMENLERQLVGQDSAPVGKVRLAATDTMVNALISPMIADLVLEYPDIELEVLTDNDVLNLSHREADLTLRPVNKPQATLEGERIGTIESAIYGAERYCKRNPDMDLENAPDQQLWILPDESFSHLATGRWYRKHLKNASSIIRCNSLQAMHALARSGAGLAALPCYLGDGTRELKRLSPPLEGEGVDLWLMVNHETQQMARVRIVMEFLTSRLAKLSPRVEGDGV</sequence>
<proteinExistence type="inferred from homology"/>
<dbReference type="Pfam" id="PF03466">
    <property type="entry name" value="LysR_substrate"/>
    <property type="match status" value="1"/>
</dbReference>
<feature type="domain" description="HTH lysR-type" evidence="6">
    <location>
        <begin position="1"/>
        <end position="58"/>
    </location>
</feature>
<organism evidence="7 8">
    <name type="scientific">Marinobacter panjinensis</name>
    <dbReference type="NCBI Taxonomy" id="2576384"/>
    <lineage>
        <taxon>Bacteria</taxon>
        <taxon>Pseudomonadati</taxon>
        <taxon>Pseudomonadota</taxon>
        <taxon>Gammaproteobacteria</taxon>
        <taxon>Pseudomonadales</taxon>
        <taxon>Marinobacteraceae</taxon>
        <taxon>Marinobacter</taxon>
    </lineage>
</organism>
<name>A0A4U6R2L3_9GAMM</name>
<dbReference type="InterPro" id="IPR036390">
    <property type="entry name" value="WH_DNA-bd_sf"/>
</dbReference>
<dbReference type="InterPro" id="IPR058163">
    <property type="entry name" value="LysR-type_TF_proteobact-type"/>
</dbReference>
<keyword evidence="3" id="KW-0238">DNA-binding</keyword>
<protein>
    <submittedName>
        <fullName evidence="7">LysR family transcriptional regulator</fullName>
    </submittedName>
</protein>
<dbReference type="Pfam" id="PF00126">
    <property type="entry name" value="HTH_1"/>
    <property type="match status" value="1"/>
</dbReference>
<dbReference type="Gene3D" id="3.40.190.290">
    <property type="match status" value="1"/>
</dbReference>
<comment type="similarity">
    <text evidence="1">Belongs to the LysR transcriptional regulatory family.</text>
</comment>
<evidence type="ECO:0000313" key="7">
    <source>
        <dbReference type="EMBL" id="TKV67857.1"/>
    </source>
</evidence>
<dbReference type="GO" id="GO:0006351">
    <property type="term" value="P:DNA-templated transcription"/>
    <property type="evidence" value="ECO:0007669"/>
    <property type="project" value="TreeGrafter"/>
</dbReference>
<dbReference type="InterPro" id="IPR000847">
    <property type="entry name" value="LysR_HTH_N"/>
</dbReference>
<dbReference type="PANTHER" id="PTHR30537:SF3">
    <property type="entry name" value="TRANSCRIPTIONAL REGULATORY PROTEIN"/>
    <property type="match status" value="1"/>
</dbReference>
<evidence type="ECO:0000256" key="4">
    <source>
        <dbReference type="ARBA" id="ARBA00023163"/>
    </source>
</evidence>
<evidence type="ECO:0000313" key="8">
    <source>
        <dbReference type="Proteomes" id="UP000308488"/>
    </source>
</evidence>
<dbReference type="Gene3D" id="1.10.10.10">
    <property type="entry name" value="Winged helix-like DNA-binding domain superfamily/Winged helix DNA-binding domain"/>
    <property type="match status" value="1"/>
</dbReference>